<dbReference type="SUPFAM" id="SSF49265">
    <property type="entry name" value="Fibronectin type III"/>
    <property type="match status" value="1"/>
</dbReference>
<dbReference type="SUPFAM" id="SSF49373">
    <property type="entry name" value="Invasin/intimin cell-adhesion fragments"/>
    <property type="match status" value="2"/>
</dbReference>
<dbReference type="Proteomes" id="UP000008955">
    <property type="component" value="Chromosome"/>
</dbReference>
<keyword evidence="1" id="KW-0732">Signal</keyword>
<dbReference type="HOGENOM" id="CLU_305821_0_0_9"/>
<reference evidence="3 4" key="1">
    <citation type="submission" date="2010-03" db="EMBL/GenBank/DDBJ databases">
        <title>The genome sequence of Ruminococcus obeum A2-162.</title>
        <authorList>
            <consortium name="metaHIT consortium -- http://www.metahit.eu/"/>
            <person name="Pajon A."/>
            <person name="Turner K."/>
            <person name="Parkhill J."/>
            <person name="Duncan S."/>
            <person name="Flint H."/>
        </authorList>
    </citation>
    <scope>NUCLEOTIDE SEQUENCE [LARGE SCALE GENOMIC DNA]</scope>
    <source>
        <strain evidence="3 4">A2-162</strain>
    </source>
</reference>
<feature type="signal peptide" evidence="1">
    <location>
        <begin position="1"/>
        <end position="28"/>
    </location>
</feature>
<accession>D4LS10</accession>
<dbReference type="SMART" id="SM00060">
    <property type="entry name" value="FN3"/>
    <property type="match status" value="1"/>
</dbReference>
<dbReference type="KEGG" id="rob:CK5_22200"/>
<evidence type="ECO:0000256" key="1">
    <source>
        <dbReference type="SAM" id="SignalP"/>
    </source>
</evidence>
<dbReference type="InterPro" id="IPR008964">
    <property type="entry name" value="Invasin/intimin_cell_adhesion"/>
</dbReference>
<reference evidence="3 4" key="2">
    <citation type="submission" date="2010-03" db="EMBL/GenBank/DDBJ databases">
        <authorList>
            <person name="Pajon A."/>
        </authorList>
    </citation>
    <scope>NUCLEOTIDE SEQUENCE [LARGE SCALE GENOMIC DNA]</scope>
    <source>
        <strain evidence="3 4">A2-162</strain>
    </source>
</reference>
<dbReference type="EMBL" id="FP929054">
    <property type="protein sequence ID" value="CBL23568.1"/>
    <property type="molecule type" value="Genomic_DNA"/>
</dbReference>
<protein>
    <submittedName>
        <fullName evidence="3">Bacterial Ig-like domain (Group 2)./Fibronectin type III domain</fullName>
    </submittedName>
</protein>
<dbReference type="InterPro" id="IPR013783">
    <property type="entry name" value="Ig-like_fold"/>
</dbReference>
<dbReference type="SMART" id="SM00635">
    <property type="entry name" value="BID_2"/>
    <property type="match status" value="2"/>
</dbReference>
<dbReference type="InterPro" id="IPR036116">
    <property type="entry name" value="FN3_sf"/>
</dbReference>
<gene>
    <name evidence="3" type="ORF">CK5_22200</name>
</gene>
<dbReference type="AlphaFoldDB" id="D4LS10"/>
<dbReference type="Gene3D" id="2.60.40.10">
    <property type="entry name" value="Immunoglobulins"/>
    <property type="match status" value="1"/>
</dbReference>
<organism evidence="3 4">
    <name type="scientific">Blautia obeum A2-162</name>
    <dbReference type="NCBI Taxonomy" id="657314"/>
    <lineage>
        <taxon>Bacteria</taxon>
        <taxon>Bacillati</taxon>
        <taxon>Bacillota</taxon>
        <taxon>Clostridia</taxon>
        <taxon>Lachnospirales</taxon>
        <taxon>Lachnospiraceae</taxon>
        <taxon>Blautia</taxon>
    </lineage>
</organism>
<evidence type="ECO:0000259" key="2">
    <source>
        <dbReference type="PROSITE" id="PS50853"/>
    </source>
</evidence>
<proteinExistence type="predicted"/>
<dbReference type="InterPro" id="IPR003343">
    <property type="entry name" value="Big_2"/>
</dbReference>
<dbReference type="PATRIC" id="fig|657314.3.peg.2077"/>
<dbReference type="RefSeq" id="WP_015542381.1">
    <property type="nucleotide sequence ID" value="NC_021022.1"/>
</dbReference>
<dbReference type="InterPro" id="IPR003961">
    <property type="entry name" value="FN3_dom"/>
</dbReference>
<sequence>MKKKEFTKFLALMMSAAMVAGSGVPVTAADFSSDDVVVETTAESDDAETADEADDAQIELGGVENEEPDTASEDTDEVIISEDENETYTDAFDVFSDGEEETDILADDTTTVKPDFNVTLNGKASTLNVTDKKETENSNEWQVVDVTFNGEDTNDANKVSVNLPEGTTVTKTNVGRASKYINDNRGFSNRVSGAPETGPFAADMGDSLNSTSWYVVQIYSDGTHKYYKLNFHINVEKSDLQGTVRLDAGAQTGTAKDLTFDADSKSAECTFESSEASETENNVLTFNLQAKGIRKIEMGTSYDANKDAILEPITVGEDGTYKLSFGRGNGPAAKSTTYHCVVTYQDGEKVHYTIKITRKGRAGASYMWGGSKDNPFSMSTFDNNSETISGLISSLKTAPITIYDENGKSKMVTPSWTFYNLDEEKDNFYFSEDGSTLYAKKPGIGEFGEWTYNGTTYKLYAQAKYGSGAAKTLLEKYGKGGKDGNVSISACEKAEEFTGLFPENMKQDAEDLYNLIKELNTAVNIGSDKEGGWDYSITGNTGAVWTDDCESARLSKAIELAKAVWPHIYGLQDAKDALNKMVESAPGEKQAELKKIADAAIAELDKAYNEGTLTVDMVNETAKETTRKLQEANPTDVANCEITLDQTEYVYDGQAKEPEVTVKNGDEVVAADEYTVEYKNNTDAGTATVAVTGKGILTGNKEVTFTIAPAEQEVTVPVSSFTKTEGDAAFALNASGREGAVLTYSSSDAKIVSVDVEGNVTPLKAGTATITVKASAKNYKDATASVNVTVIKKVLNVTKTSVTKTEGNKAFSLGVKTNVKATVTYKTSNKNVATVDKKGKVTVKGPGRAVITVTGKASGRATETVKITVTVKPSAKLSAKATALKGKKAQVTWKRNKKATGYQIVVATDKSFKNVVKTVNIKKNKTVKTSVKGLKKGKKYYVRVRSYKKASGGNVYSSWSKAKPVKAKK</sequence>
<evidence type="ECO:0000313" key="3">
    <source>
        <dbReference type="EMBL" id="CBL23568.1"/>
    </source>
</evidence>
<dbReference type="Pfam" id="PF00041">
    <property type="entry name" value="fn3"/>
    <property type="match status" value="1"/>
</dbReference>
<keyword evidence="4" id="KW-1185">Reference proteome</keyword>
<dbReference type="Gene3D" id="2.60.40.1080">
    <property type="match status" value="2"/>
</dbReference>
<feature type="chain" id="PRO_5003061190" evidence="1">
    <location>
        <begin position="29"/>
        <end position="969"/>
    </location>
</feature>
<dbReference type="PROSITE" id="PS50853">
    <property type="entry name" value="FN3"/>
    <property type="match status" value="1"/>
</dbReference>
<evidence type="ECO:0000313" key="4">
    <source>
        <dbReference type="Proteomes" id="UP000008955"/>
    </source>
</evidence>
<feature type="domain" description="Fibronectin type-III" evidence="2">
    <location>
        <begin position="873"/>
        <end position="969"/>
    </location>
</feature>
<name>D4LS10_9FIRM</name>